<protein>
    <submittedName>
        <fullName evidence="2">Uncharacterized protein</fullName>
    </submittedName>
</protein>
<evidence type="ECO:0000313" key="2">
    <source>
        <dbReference type="EMBL" id="KAK0570369.1"/>
    </source>
</evidence>
<organism evidence="2 3">
    <name type="scientific">Acer saccharum</name>
    <name type="common">Sugar maple</name>
    <dbReference type="NCBI Taxonomy" id="4024"/>
    <lineage>
        <taxon>Eukaryota</taxon>
        <taxon>Viridiplantae</taxon>
        <taxon>Streptophyta</taxon>
        <taxon>Embryophyta</taxon>
        <taxon>Tracheophyta</taxon>
        <taxon>Spermatophyta</taxon>
        <taxon>Magnoliopsida</taxon>
        <taxon>eudicotyledons</taxon>
        <taxon>Gunneridae</taxon>
        <taxon>Pentapetalae</taxon>
        <taxon>rosids</taxon>
        <taxon>malvids</taxon>
        <taxon>Sapindales</taxon>
        <taxon>Sapindaceae</taxon>
        <taxon>Hippocastanoideae</taxon>
        <taxon>Acereae</taxon>
        <taxon>Acer</taxon>
    </lineage>
</organism>
<accession>A0AA39UFH1</accession>
<proteinExistence type="predicted"/>
<keyword evidence="3" id="KW-1185">Reference proteome</keyword>
<dbReference type="GO" id="GO:0006260">
    <property type="term" value="P:DNA replication"/>
    <property type="evidence" value="ECO:0007669"/>
    <property type="project" value="UniProtKB-KW"/>
</dbReference>
<dbReference type="Proteomes" id="UP001168877">
    <property type="component" value="Unassembled WGS sequence"/>
</dbReference>
<dbReference type="PANTHER" id="PTHR23389:SF6">
    <property type="entry name" value="REPLICATION FACTOR C SUBUNIT 1"/>
    <property type="match status" value="1"/>
</dbReference>
<gene>
    <name evidence="2" type="ORF">LWI29_000136</name>
</gene>
<comment type="caution">
    <text evidence="2">The sequence shown here is derived from an EMBL/GenBank/DDBJ whole genome shotgun (WGS) entry which is preliminary data.</text>
</comment>
<dbReference type="InterPro" id="IPR027417">
    <property type="entry name" value="P-loop_NTPase"/>
</dbReference>
<dbReference type="AlphaFoldDB" id="A0AA39UFH1"/>
<dbReference type="GO" id="GO:0005634">
    <property type="term" value="C:nucleus"/>
    <property type="evidence" value="ECO:0007669"/>
    <property type="project" value="TreeGrafter"/>
</dbReference>
<keyword evidence="1" id="KW-0235">DNA replication</keyword>
<name>A0AA39UFH1_ACESA</name>
<dbReference type="GO" id="GO:0003677">
    <property type="term" value="F:DNA binding"/>
    <property type="evidence" value="ECO:0007669"/>
    <property type="project" value="TreeGrafter"/>
</dbReference>
<evidence type="ECO:0000256" key="1">
    <source>
        <dbReference type="ARBA" id="ARBA00022705"/>
    </source>
</evidence>
<reference evidence="2" key="2">
    <citation type="submission" date="2023-06" db="EMBL/GenBank/DDBJ databases">
        <authorList>
            <person name="Swenson N.G."/>
            <person name="Wegrzyn J.L."/>
            <person name="Mcevoy S.L."/>
        </authorList>
    </citation>
    <scope>NUCLEOTIDE SEQUENCE</scope>
    <source>
        <strain evidence="2">NS2018</strain>
        <tissue evidence="2">Leaf</tissue>
    </source>
</reference>
<reference evidence="2" key="1">
    <citation type="journal article" date="2022" name="Plant J.">
        <title>Strategies of tolerance reflected in two North American maple genomes.</title>
        <authorList>
            <person name="McEvoy S.L."/>
            <person name="Sezen U.U."/>
            <person name="Trouern-Trend A."/>
            <person name="McMahon S.M."/>
            <person name="Schaberg P.G."/>
            <person name="Yang J."/>
            <person name="Wegrzyn J.L."/>
            <person name="Swenson N.G."/>
        </authorList>
    </citation>
    <scope>NUCLEOTIDE SEQUENCE</scope>
    <source>
        <strain evidence="2">NS2018</strain>
    </source>
</reference>
<dbReference type="PANTHER" id="PTHR23389">
    <property type="entry name" value="CHROMOSOME TRANSMISSION FIDELITY FACTOR 18"/>
    <property type="match status" value="1"/>
</dbReference>
<dbReference type="Gene3D" id="3.40.50.300">
    <property type="entry name" value="P-loop containing nucleotide triphosphate hydrolases"/>
    <property type="match status" value="1"/>
</dbReference>
<evidence type="ECO:0000313" key="3">
    <source>
        <dbReference type="Proteomes" id="UP001168877"/>
    </source>
</evidence>
<sequence length="71" mass="7571">MGKTTSAKLVSQMLGFQAIEVNASDSRGKADAKISKGIGGSNANSIKELVSNESLSAKMDRFVMHAYCLLY</sequence>
<dbReference type="EMBL" id="JAUESC010000388">
    <property type="protein sequence ID" value="KAK0570369.1"/>
    <property type="molecule type" value="Genomic_DNA"/>
</dbReference>